<dbReference type="InterPro" id="IPR008969">
    <property type="entry name" value="CarboxyPept-like_regulatory"/>
</dbReference>
<keyword evidence="3" id="KW-0732">Signal</keyword>
<dbReference type="Gene3D" id="2.60.40.1120">
    <property type="entry name" value="Carboxypeptidase-like, regulatory domain"/>
    <property type="match status" value="2"/>
</dbReference>
<dbReference type="EMBL" id="JBHUKR010000027">
    <property type="protein sequence ID" value="MFD2422389.1"/>
    <property type="molecule type" value="Genomic_DNA"/>
</dbReference>
<comment type="similarity">
    <text evidence="1">Belongs to the serine-aspartate repeat-containing protein (SDr) family.</text>
</comment>
<sequence length="246" mass="25718">MIEVSGRVTGHEGDAVPGAAVTLVDSNGLQTARNATDRTGAFILWAPRAGGYVLIASAPAHRPEAATVNVVSSAVHLDLTLHGASGLSGVVRAEQTGVPIADAVVTLTDLRGEVFDSRISRSGGEYEFSSLAPGTYTLAVNARSYRPAALTVNVSDSVATHQDVELADGAVIAGSVRLPQPRPEVSVTLLDEFGHVVRTGGVDERGRYAFHDLDAGTYTVVVTSYAPVREAVHLSGERTLHDIRLG</sequence>
<dbReference type="Pfam" id="PF13620">
    <property type="entry name" value="CarboxypepD_reg"/>
    <property type="match status" value="2"/>
</dbReference>
<dbReference type="SUPFAM" id="SSF49478">
    <property type="entry name" value="Cna protein B-type domain"/>
    <property type="match status" value="2"/>
</dbReference>
<comment type="caution">
    <text evidence="4">The sequence shown here is derived from an EMBL/GenBank/DDBJ whole genome shotgun (WGS) entry which is preliminary data.</text>
</comment>
<dbReference type="PANTHER" id="PTHR36108:SF13">
    <property type="entry name" value="COLOSSIN-B-RELATED"/>
    <property type="match status" value="1"/>
</dbReference>
<evidence type="ECO:0000256" key="3">
    <source>
        <dbReference type="ARBA" id="ARBA00022729"/>
    </source>
</evidence>
<dbReference type="PANTHER" id="PTHR36108">
    <property type="entry name" value="COLOSSIN-B-RELATED"/>
    <property type="match status" value="1"/>
</dbReference>
<name>A0ABW5G672_9PSEU</name>
<keyword evidence="5" id="KW-1185">Reference proteome</keyword>
<reference evidence="5" key="1">
    <citation type="journal article" date="2019" name="Int. J. Syst. Evol. Microbiol.">
        <title>The Global Catalogue of Microorganisms (GCM) 10K type strain sequencing project: providing services to taxonomists for standard genome sequencing and annotation.</title>
        <authorList>
            <consortium name="The Broad Institute Genomics Platform"/>
            <consortium name="The Broad Institute Genome Sequencing Center for Infectious Disease"/>
            <person name="Wu L."/>
            <person name="Ma J."/>
        </authorList>
    </citation>
    <scope>NUCLEOTIDE SEQUENCE [LARGE SCALE GENOMIC DNA]</scope>
    <source>
        <strain evidence="5">CGMCC 4.7645</strain>
    </source>
</reference>
<dbReference type="RefSeq" id="WP_378271440.1">
    <property type="nucleotide sequence ID" value="NZ_JBHUKR010000027.1"/>
</dbReference>
<dbReference type="SUPFAM" id="SSF49464">
    <property type="entry name" value="Carboxypeptidase regulatory domain-like"/>
    <property type="match status" value="1"/>
</dbReference>
<gene>
    <name evidence="4" type="ORF">ACFSXZ_39310</name>
</gene>
<protein>
    <submittedName>
        <fullName evidence="4">Collagen binding domain-containing protein</fullName>
    </submittedName>
</protein>
<keyword evidence="2" id="KW-0964">Secreted</keyword>
<accession>A0ABW5G672</accession>
<organism evidence="4 5">
    <name type="scientific">Amycolatopsis pigmentata</name>
    <dbReference type="NCBI Taxonomy" id="450801"/>
    <lineage>
        <taxon>Bacteria</taxon>
        <taxon>Bacillati</taxon>
        <taxon>Actinomycetota</taxon>
        <taxon>Actinomycetes</taxon>
        <taxon>Pseudonocardiales</taxon>
        <taxon>Pseudonocardiaceae</taxon>
        <taxon>Amycolatopsis</taxon>
    </lineage>
</organism>
<proteinExistence type="inferred from homology"/>
<keyword evidence="4" id="KW-0176">Collagen</keyword>
<dbReference type="Gene3D" id="2.60.40.10">
    <property type="entry name" value="Immunoglobulins"/>
    <property type="match status" value="1"/>
</dbReference>
<dbReference type="Proteomes" id="UP001597417">
    <property type="component" value="Unassembled WGS sequence"/>
</dbReference>
<evidence type="ECO:0000256" key="1">
    <source>
        <dbReference type="ARBA" id="ARBA00007257"/>
    </source>
</evidence>
<dbReference type="InterPro" id="IPR013783">
    <property type="entry name" value="Ig-like_fold"/>
</dbReference>
<evidence type="ECO:0000313" key="4">
    <source>
        <dbReference type="EMBL" id="MFD2422389.1"/>
    </source>
</evidence>
<evidence type="ECO:0000256" key="2">
    <source>
        <dbReference type="ARBA" id="ARBA00022525"/>
    </source>
</evidence>
<evidence type="ECO:0000313" key="5">
    <source>
        <dbReference type="Proteomes" id="UP001597417"/>
    </source>
</evidence>